<gene>
    <name evidence="3" type="ORF">SAMN05661099_1177</name>
</gene>
<evidence type="ECO:0000259" key="1">
    <source>
        <dbReference type="Pfam" id="PF13175"/>
    </source>
</evidence>
<keyword evidence="4" id="KW-1185">Reference proteome</keyword>
<dbReference type="CDD" id="cd01026">
    <property type="entry name" value="TOPRIM_OLD"/>
    <property type="match status" value="1"/>
</dbReference>
<dbReference type="AlphaFoldDB" id="A0A1T5B0H6"/>
<feature type="domain" description="Endonuclease GajA/Old nuclease/RecF-like AAA" evidence="1">
    <location>
        <begin position="1"/>
        <end position="404"/>
    </location>
</feature>
<dbReference type="InterPro" id="IPR041685">
    <property type="entry name" value="AAA_GajA/Old/RecF-like"/>
</dbReference>
<evidence type="ECO:0000259" key="2">
    <source>
        <dbReference type="Pfam" id="PF20469"/>
    </source>
</evidence>
<dbReference type="Pfam" id="PF20469">
    <property type="entry name" value="OLD-like_TOPRIM"/>
    <property type="match status" value="1"/>
</dbReference>
<dbReference type="InterPro" id="IPR051396">
    <property type="entry name" value="Bact_Antivir_Def_Nuclease"/>
</dbReference>
<evidence type="ECO:0000313" key="3">
    <source>
        <dbReference type="EMBL" id="SKB40714.1"/>
    </source>
</evidence>
<dbReference type="RefSeq" id="WP_079701684.1">
    <property type="nucleotide sequence ID" value="NZ_FUYR01000001.1"/>
</dbReference>
<dbReference type="EMBL" id="FUYR01000001">
    <property type="protein sequence ID" value="SKB40714.1"/>
    <property type="molecule type" value="Genomic_DNA"/>
</dbReference>
<evidence type="ECO:0000313" key="4">
    <source>
        <dbReference type="Proteomes" id="UP000189981"/>
    </source>
</evidence>
<dbReference type="Proteomes" id="UP000189981">
    <property type="component" value="Unassembled WGS sequence"/>
</dbReference>
<dbReference type="STRING" id="572036.SAMN05661099_1177"/>
<dbReference type="PANTHER" id="PTHR43581">
    <property type="entry name" value="ATP/GTP PHOSPHATASE"/>
    <property type="match status" value="1"/>
</dbReference>
<dbReference type="InterPro" id="IPR027417">
    <property type="entry name" value="P-loop_NTPase"/>
</dbReference>
<proteinExistence type="predicted"/>
<dbReference type="Pfam" id="PF13175">
    <property type="entry name" value="AAA_15"/>
    <property type="match status" value="1"/>
</dbReference>
<reference evidence="4" key="1">
    <citation type="submission" date="2017-02" db="EMBL/GenBank/DDBJ databases">
        <authorList>
            <person name="Varghese N."/>
            <person name="Submissions S."/>
        </authorList>
    </citation>
    <scope>NUCLEOTIDE SEQUENCE [LARGE SCALE GENOMIC DNA]</scope>
    <source>
        <strain evidence="4">DSM 22385</strain>
    </source>
</reference>
<dbReference type="GO" id="GO:0004519">
    <property type="term" value="F:endonuclease activity"/>
    <property type="evidence" value="ECO:0007669"/>
    <property type="project" value="UniProtKB-KW"/>
</dbReference>
<protein>
    <submittedName>
        <fullName evidence="3">Predicted ATP-dependent endonuclease of the OLD family, contains P-loop ATPase and TOPRIM domains</fullName>
    </submittedName>
</protein>
<dbReference type="Gene3D" id="3.40.50.300">
    <property type="entry name" value="P-loop containing nucleotide triphosphate hydrolases"/>
    <property type="match status" value="1"/>
</dbReference>
<keyword evidence="3" id="KW-0540">Nuclease</keyword>
<sequence>MKLNSLYIENVKSFRDKTELDFNTDFNILIGPNGSGKSNLLDIITLCLKTYFLKPASISDNMPGNAIGRKSISQNHNIDQVRTELEKNIQRPGDPMKLVFKFIISEDDLKNIQLLKDNSPLVTEILDEFENSSHFSHVYDTSSWNIDNLKAGSSVSYTIEDYVLLGDSTHQHPFPGAPIGVANDHALSVEEEIILNYLQFFEMALILFKDHDSIALKPNFLFFSPYRGMSSPESLQANLSQRSFNQALQEVHTWNSKSNTSLISIASIYFAAKRRRYESQSASTAFDEAWKKDDEVLLMTEFLNRLGYDWKLELKDPNRNIYEITLLKDGQRLLLSQASSGEKEILNYLFGIFALNIKNGLIMIDEPELHLHPRWQNLLLDLFFEISKLTGNQFIISTHSSIFIQERSLKHLVRLFKEDGTSKALLLRDKSSLKIKDLLHIVNSTNNEKIFFADLVILVEGVTDRIVFQKIVLEVVNERKLLQVVEIVDIGGKNNHGKYSEFLSSLKVPHFFIADLDYINQVGTPEIKGLFLVDKSKVDRFAMKNPDSKDAPKLIDLLDEAILSGSTEELKLFVDYIKSFRTKLKPSLTPEEEALLLKFALEQKKSNVFLLIQGDIENYFPEGYRKKDLDNVIVLLNEVNYDSWQKTEGFKELKNLASEILLIAFPA</sequence>
<organism evidence="3 4">
    <name type="scientific">Daejeonella lutea</name>
    <dbReference type="NCBI Taxonomy" id="572036"/>
    <lineage>
        <taxon>Bacteria</taxon>
        <taxon>Pseudomonadati</taxon>
        <taxon>Bacteroidota</taxon>
        <taxon>Sphingobacteriia</taxon>
        <taxon>Sphingobacteriales</taxon>
        <taxon>Sphingobacteriaceae</taxon>
        <taxon>Daejeonella</taxon>
    </lineage>
</organism>
<dbReference type="OrthoDB" id="9805802at2"/>
<keyword evidence="3" id="KW-0255">Endonuclease</keyword>
<name>A0A1T5B0H6_9SPHI</name>
<dbReference type="SUPFAM" id="SSF52540">
    <property type="entry name" value="P-loop containing nucleoside triphosphate hydrolases"/>
    <property type="match status" value="1"/>
</dbReference>
<dbReference type="PANTHER" id="PTHR43581:SF4">
    <property type="entry name" value="ATP_GTP PHOSPHATASE"/>
    <property type="match status" value="1"/>
</dbReference>
<feature type="domain" description="OLD protein-like TOPRIM" evidence="2">
    <location>
        <begin position="451"/>
        <end position="517"/>
    </location>
</feature>
<dbReference type="InterPro" id="IPR034139">
    <property type="entry name" value="TOPRIM_OLD"/>
</dbReference>
<keyword evidence="3" id="KW-0378">Hydrolase</keyword>
<accession>A0A1T5B0H6</accession>